<evidence type="ECO:0000313" key="3">
    <source>
        <dbReference type="Proteomes" id="UP000218102"/>
    </source>
</evidence>
<sequence>MVSSEKNTRRRAVYWGVALLALIGGPLAYSGLGLSKLRTDFSSATPEEIEAATRESKCANRLLVNANRSAQDIRIRDLEWVKERCALVERQAEAFKGAP</sequence>
<organism evidence="2 3">
    <name type="scientific">Pseudomonas plecoglossicida</name>
    <dbReference type="NCBI Taxonomy" id="70775"/>
    <lineage>
        <taxon>Bacteria</taxon>
        <taxon>Pseudomonadati</taxon>
        <taxon>Pseudomonadota</taxon>
        <taxon>Gammaproteobacteria</taxon>
        <taxon>Pseudomonadales</taxon>
        <taxon>Pseudomonadaceae</taxon>
        <taxon>Pseudomonas</taxon>
    </lineage>
</organism>
<dbReference type="AlphaFoldDB" id="A0A2A3M1K0"/>
<dbReference type="EMBL" id="NTME01000021">
    <property type="protein sequence ID" value="PBJ94010.1"/>
    <property type="molecule type" value="Genomic_DNA"/>
</dbReference>
<name>A0A2A3M1K0_PSEDL</name>
<accession>A0A2A3M1K0</accession>
<keyword evidence="1" id="KW-1133">Transmembrane helix</keyword>
<gene>
    <name evidence="2" type="ORF">CMV24_18935</name>
</gene>
<reference evidence="2 3" key="1">
    <citation type="submission" date="2017-09" db="EMBL/GenBank/DDBJ databases">
        <authorList>
            <person name="Ehlers B."/>
            <person name="Leendertz F.H."/>
        </authorList>
    </citation>
    <scope>NUCLEOTIDE SEQUENCE [LARGE SCALE GENOMIC DNA]</scope>
    <source>
        <strain evidence="2 3">DJ-1</strain>
    </source>
</reference>
<feature type="transmembrane region" description="Helical" evidence="1">
    <location>
        <begin position="12"/>
        <end position="32"/>
    </location>
</feature>
<keyword evidence="1" id="KW-0472">Membrane</keyword>
<evidence type="ECO:0000313" key="2">
    <source>
        <dbReference type="EMBL" id="PBJ94010.1"/>
    </source>
</evidence>
<keyword evidence="1" id="KW-0812">Transmembrane</keyword>
<proteinExistence type="predicted"/>
<comment type="caution">
    <text evidence="2">The sequence shown here is derived from an EMBL/GenBank/DDBJ whole genome shotgun (WGS) entry which is preliminary data.</text>
</comment>
<protein>
    <submittedName>
        <fullName evidence="2">Uncharacterized protein</fullName>
    </submittedName>
</protein>
<evidence type="ECO:0000256" key="1">
    <source>
        <dbReference type="SAM" id="Phobius"/>
    </source>
</evidence>
<dbReference type="Proteomes" id="UP000218102">
    <property type="component" value="Unassembled WGS sequence"/>
</dbReference>